<dbReference type="AlphaFoldDB" id="A0AAW9CYI5"/>
<dbReference type="EMBL" id="QXCT01000002">
    <property type="protein sequence ID" value="MDW9255577.1"/>
    <property type="molecule type" value="Genomic_DNA"/>
</dbReference>
<protein>
    <submittedName>
        <fullName evidence="1">Uncharacterized protein</fullName>
    </submittedName>
</protein>
<name>A0AAW9CYI5_BURTH</name>
<evidence type="ECO:0000313" key="1">
    <source>
        <dbReference type="EMBL" id="MDW9255577.1"/>
    </source>
</evidence>
<gene>
    <name evidence="1" type="ORF">C7S16_0293</name>
</gene>
<dbReference type="Proteomes" id="UP001272137">
    <property type="component" value="Unassembled WGS sequence"/>
</dbReference>
<sequence length="70" mass="8510">MVAYHGFGMHIRALRGRDSLDFRMRIRCAENGKQHEKHRAMLRALPNRRERSRQKSHIDHSFDEFDEWAF</sequence>
<comment type="caution">
    <text evidence="1">The sequence shown here is derived from an EMBL/GenBank/DDBJ whole genome shotgun (WGS) entry which is preliminary data.</text>
</comment>
<dbReference type="RefSeq" id="WP_226791272.1">
    <property type="nucleotide sequence ID" value="NZ_CP008914.2"/>
</dbReference>
<reference evidence="1" key="1">
    <citation type="submission" date="2018-08" db="EMBL/GenBank/DDBJ databases">
        <title>Identification of Burkholderia cepacia strains that express a Burkholderia pseudomallei-like capsular polysaccharide.</title>
        <authorList>
            <person name="Burtnick M.N."/>
            <person name="Vongsouvath M."/>
            <person name="Newton P."/>
            <person name="Wuthiekanun V."/>
            <person name="Limmathurotsakul D."/>
            <person name="Brett P.J."/>
            <person name="Chantratita N."/>
            <person name="Dance D.A."/>
        </authorList>
    </citation>
    <scope>NUCLEOTIDE SEQUENCE</scope>
    <source>
        <strain evidence="1">SBXCC001</strain>
    </source>
</reference>
<evidence type="ECO:0000313" key="2">
    <source>
        <dbReference type="Proteomes" id="UP001272137"/>
    </source>
</evidence>
<proteinExistence type="predicted"/>
<organism evidence="1 2">
    <name type="scientific">Burkholderia thailandensis</name>
    <dbReference type="NCBI Taxonomy" id="57975"/>
    <lineage>
        <taxon>Bacteria</taxon>
        <taxon>Pseudomonadati</taxon>
        <taxon>Pseudomonadota</taxon>
        <taxon>Betaproteobacteria</taxon>
        <taxon>Burkholderiales</taxon>
        <taxon>Burkholderiaceae</taxon>
        <taxon>Burkholderia</taxon>
        <taxon>pseudomallei group</taxon>
    </lineage>
</organism>
<accession>A0AAW9CYI5</accession>